<accession>A0A819AB66</accession>
<organism evidence="1 2">
    <name type="scientific">Rotaria sordida</name>
    <dbReference type="NCBI Taxonomy" id="392033"/>
    <lineage>
        <taxon>Eukaryota</taxon>
        <taxon>Metazoa</taxon>
        <taxon>Spiralia</taxon>
        <taxon>Gnathifera</taxon>
        <taxon>Rotifera</taxon>
        <taxon>Eurotatoria</taxon>
        <taxon>Bdelloidea</taxon>
        <taxon>Philodinida</taxon>
        <taxon>Philodinidae</taxon>
        <taxon>Rotaria</taxon>
    </lineage>
</organism>
<sequence>VEMNTHIGPHRRLWMGPQFQFKHYSEATVSVCHPNSNVFTADSPQTSMNIVDADLNSLPMEWSKSTPVYVPNTYKDISPAYIEVGSGSFQDAPSLSIYGSSLESLKSDLEVELVEKLADAAIDIPLKNVGNSDTTDSLSSSSCSSTVIRPLRTNHSVENMIQFPDTADQTD</sequence>
<dbReference type="EMBL" id="CAJOBE010001793">
    <property type="protein sequence ID" value="CAF3775136.1"/>
    <property type="molecule type" value="Genomic_DNA"/>
</dbReference>
<feature type="non-terminal residue" evidence="1">
    <location>
        <position position="1"/>
    </location>
</feature>
<evidence type="ECO:0000313" key="1">
    <source>
        <dbReference type="EMBL" id="CAF3775136.1"/>
    </source>
</evidence>
<protein>
    <recommendedName>
        <fullName evidence="3">BCAS3 domain-containing protein</fullName>
    </recommendedName>
</protein>
<evidence type="ECO:0008006" key="3">
    <source>
        <dbReference type="Google" id="ProtNLM"/>
    </source>
</evidence>
<dbReference type="AlphaFoldDB" id="A0A819AB66"/>
<proteinExistence type="predicted"/>
<comment type="caution">
    <text evidence="1">The sequence shown here is derived from an EMBL/GenBank/DDBJ whole genome shotgun (WGS) entry which is preliminary data.</text>
</comment>
<gene>
    <name evidence="1" type="ORF">FNK824_LOCUS13591</name>
</gene>
<name>A0A819AB66_9BILA</name>
<reference evidence="1" key="1">
    <citation type="submission" date="2021-02" db="EMBL/GenBank/DDBJ databases">
        <authorList>
            <person name="Nowell W R."/>
        </authorList>
    </citation>
    <scope>NUCLEOTIDE SEQUENCE</scope>
</reference>
<dbReference type="Proteomes" id="UP000663874">
    <property type="component" value="Unassembled WGS sequence"/>
</dbReference>
<evidence type="ECO:0000313" key="2">
    <source>
        <dbReference type="Proteomes" id="UP000663874"/>
    </source>
</evidence>